<proteinExistence type="predicted"/>
<evidence type="ECO:0000313" key="1">
    <source>
        <dbReference type="EMBL" id="KAG7354774.1"/>
    </source>
</evidence>
<reference evidence="1" key="2">
    <citation type="submission" date="2021-04" db="EMBL/GenBank/DDBJ databases">
        <authorList>
            <person name="Podell S."/>
        </authorList>
    </citation>
    <scope>NUCLEOTIDE SEQUENCE</scope>
    <source>
        <strain evidence="1">Hildebrandi</strain>
    </source>
</reference>
<accession>A0A9K3L3U5</accession>
<sequence length="403" mass="45523">MVDITPPKATSSEWIIWKTADSLELKAKNDFFYPDLTLRVVRILRQEWSQFVGLADWQPLLNLRTLQCSLEESIIAIALCEESMATLKLKEHIAVDVCSGKGLYSLLLSFLRPPRLQSIVMIERAAINWHPIHAANNIHDGRPRIEIWEKTNIHDYDNILERLLNLPFHLVVTGIHLCKQLSPAFCGLVNGLGGKCLMACLAPCCLPRICSNHNKGTLDRMDKDQVEDFKDISVLSVRLGDTINGRKTNKCMKRRMQDKDILSFKPTVAPVYSKNSDGNSLWCYFCHDPGHALQRCSLLGELCSEKQIQVRVAAQVTTSDCPIAVVRTRSMTNLPSLVALDLSPVFQESMDSDMSPFKRYCEILSTSLQHRSMVKVVDVPLENSSVHQQESLFLVIGTYEMPQ</sequence>
<dbReference type="EMBL" id="JAGRRH010000016">
    <property type="protein sequence ID" value="KAG7354774.1"/>
    <property type="molecule type" value="Genomic_DNA"/>
</dbReference>
<dbReference type="OrthoDB" id="206598at2759"/>
<keyword evidence="2" id="KW-1185">Reference proteome</keyword>
<dbReference type="AlphaFoldDB" id="A0A9K3L3U5"/>
<gene>
    <name evidence="1" type="ORF">IV203_004130</name>
</gene>
<comment type="caution">
    <text evidence="1">The sequence shown here is derived from an EMBL/GenBank/DDBJ whole genome shotgun (WGS) entry which is preliminary data.</text>
</comment>
<protein>
    <submittedName>
        <fullName evidence="1">Uncharacterized protein</fullName>
    </submittedName>
</protein>
<organism evidence="1 2">
    <name type="scientific">Nitzschia inconspicua</name>
    <dbReference type="NCBI Taxonomy" id="303405"/>
    <lineage>
        <taxon>Eukaryota</taxon>
        <taxon>Sar</taxon>
        <taxon>Stramenopiles</taxon>
        <taxon>Ochrophyta</taxon>
        <taxon>Bacillariophyta</taxon>
        <taxon>Bacillariophyceae</taxon>
        <taxon>Bacillariophycidae</taxon>
        <taxon>Bacillariales</taxon>
        <taxon>Bacillariaceae</taxon>
        <taxon>Nitzschia</taxon>
    </lineage>
</organism>
<name>A0A9K3L3U5_9STRA</name>
<reference evidence="1" key="1">
    <citation type="journal article" date="2021" name="Sci. Rep.">
        <title>Diploid genomic architecture of Nitzschia inconspicua, an elite biomass production diatom.</title>
        <authorList>
            <person name="Oliver A."/>
            <person name="Podell S."/>
            <person name="Pinowska A."/>
            <person name="Traller J.C."/>
            <person name="Smith S.R."/>
            <person name="McClure R."/>
            <person name="Beliaev A."/>
            <person name="Bohutskyi P."/>
            <person name="Hill E.A."/>
            <person name="Rabines A."/>
            <person name="Zheng H."/>
            <person name="Allen L.Z."/>
            <person name="Kuo A."/>
            <person name="Grigoriev I.V."/>
            <person name="Allen A.E."/>
            <person name="Hazlebeck D."/>
            <person name="Allen E.E."/>
        </authorList>
    </citation>
    <scope>NUCLEOTIDE SEQUENCE</scope>
    <source>
        <strain evidence="1">Hildebrandi</strain>
    </source>
</reference>
<evidence type="ECO:0000313" key="2">
    <source>
        <dbReference type="Proteomes" id="UP000693970"/>
    </source>
</evidence>
<dbReference type="Proteomes" id="UP000693970">
    <property type="component" value="Unassembled WGS sequence"/>
</dbReference>